<dbReference type="PROSITE" id="PS50969">
    <property type="entry name" value="FCP1"/>
    <property type="match status" value="1"/>
</dbReference>
<comment type="subunit">
    <text evidence="1">Component of the TIM23 complex.</text>
</comment>
<dbReference type="SUPFAM" id="SSF56784">
    <property type="entry name" value="HAD-like"/>
    <property type="match status" value="1"/>
</dbReference>
<evidence type="ECO:0000313" key="6">
    <source>
        <dbReference type="WBParaSite" id="TASK_0000985501-mRNA-1"/>
    </source>
</evidence>
<dbReference type="CDD" id="cd07521">
    <property type="entry name" value="HAD_FCP1-like"/>
    <property type="match status" value="1"/>
</dbReference>
<keyword evidence="1" id="KW-0811">Translocation</keyword>
<accession>A0A0R3WG62</accession>
<dbReference type="InterPro" id="IPR050365">
    <property type="entry name" value="TIM50"/>
</dbReference>
<evidence type="ECO:0000256" key="2">
    <source>
        <dbReference type="SAM" id="MobiDB-lite"/>
    </source>
</evidence>
<dbReference type="InterPro" id="IPR023214">
    <property type="entry name" value="HAD_sf"/>
</dbReference>
<reference evidence="4 5" key="2">
    <citation type="submission" date="2018-11" db="EMBL/GenBank/DDBJ databases">
        <authorList>
            <consortium name="Pathogen Informatics"/>
        </authorList>
    </citation>
    <scope>NUCLEOTIDE SEQUENCE [LARGE SCALE GENOMIC DNA]</scope>
</reference>
<dbReference type="PANTHER" id="PTHR12210">
    <property type="entry name" value="DULLARD PROTEIN PHOSPHATASE"/>
    <property type="match status" value="1"/>
</dbReference>
<evidence type="ECO:0000256" key="1">
    <source>
        <dbReference type="RuleBase" id="RU365079"/>
    </source>
</evidence>
<feature type="region of interest" description="Disordered" evidence="2">
    <location>
        <begin position="1"/>
        <end position="33"/>
    </location>
</feature>
<feature type="compositionally biased region" description="Low complexity" evidence="2">
    <location>
        <begin position="81"/>
        <end position="91"/>
    </location>
</feature>
<dbReference type="SMART" id="SM00577">
    <property type="entry name" value="CPDc"/>
    <property type="match status" value="1"/>
</dbReference>
<dbReference type="InterPro" id="IPR036412">
    <property type="entry name" value="HAD-like_sf"/>
</dbReference>
<keyword evidence="1" id="KW-0809">Transit peptide</keyword>
<dbReference type="Proteomes" id="UP000282613">
    <property type="component" value="Unassembled WGS sequence"/>
</dbReference>
<dbReference type="Pfam" id="PF03031">
    <property type="entry name" value="NIF"/>
    <property type="match status" value="1"/>
</dbReference>
<dbReference type="EMBL" id="UYRS01019601">
    <property type="protein sequence ID" value="VDK46124.1"/>
    <property type="molecule type" value="Genomic_DNA"/>
</dbReference>
<reference evidence="6" key="1">
    <citation type="submission" date="2017-02" db="UniProtKB">
        <authorList>
            <consortium name="WormBaseParasite"/>
        </authorList>
    </citation>
    <scope>IDENTIFICATION</scope>
</reference>
<dbReference type="GO" id="GO:0015031">
    <property type="term" value="P:protein transport"/>
    <property type="evidence" value="ECO:0007669"/>
    <property type="project" value="UniProtKB-KW"/>
</dbReference>
<dbReference type="WBParaSite" id="TASK_0000985501-mRNA-1">
    <property type="protein sequence ID" value="TASK_0000985501-mRNA-1"/>
    <property type="gene ID" value="TASK_0000985501"/>
</dbReference>
<evidence type="ECO:0000313" key="4">
    <source>
        <dbReference type="EMBL" id="VDK46124.1"/>
    </source>
</evidence>
<name>A0A0R3WG62_TAEAS</name>
<comment type="function">
    <text evidence="1">Essential component of the TIM23 complex, a complex that mediates the translocation of transit peptide-containing proteins across the mitochondrial inner membrane.</text>
</comment>
<feature type="region of interest" description="Disordered" evidence="2">
    <location>
        <begin position="79"/>
        <end position="120"/>
    </location>
</feature>
<organism evidence="6">
    <name type="scientific">Taenia asiatica</name>
    <name type="common">Asian tapeworm</name>
    <dbReference type="NCBI Taxonomy" id="60517"/>
    <lineage>
        <taxon>Eukaryota</taxon>
        <taxon>Metazoa</taxon>
        <taxon>Spiralia</taxon>
        <taxon>Lophotrochozoa</taxon>
        <taxon>Platyhelminthes</taxon>
        <taxon>Cestoda</taxon>
        <taxon>Eucestoda</taxon>
        <taxon>Cyclophyllidea</taxon>
        <taxon>Taeniidae</taxon>
        <taxon>Taenia</taxon>
    </lineage>
</organism>
<feature type="compositionally biased region" description="Basic and acidic residues" evidence="2">
    <location>
        <begin position="104"/>
        <end position="120"/>
    </location>
</feature>
<protein>
    <recommendedName>
        <fullName evidence="1">Mitochondrial import inner membrane translocase subunit TIM50</fullName>
    </recommendedName>
</protein>
<gene>
    <name evidence="4" type="ORF">TASK_LOCUS9856</name>
</gene>
<sequence length="269" mass="29703">MLANPLQGDMVNPKGVGGSKDADLKPSFKPSRPLKNTCSNRSNFCHFECLVCGCLPKSSKDMSDAPQTLNDQQLRQSKFPLSSGASLSSGSRNNNMPPESSGNDARDERDTPCSKDNEKSHSPFLLWSPFSRLRCYIAKRRRRNGAANLDGLKAVVDVPNKDAAEGSKPSQLENDLKEQRQTLLGPQKETDRGKKCFIIDLDETLVHSSFKAVDKADFKVGVEIDNVVHQVYVLKRPHVDEFLRAMANIYECVLFTASLSKCLGSIAVK</sequence>
<comment type="similarity">
    <text evidence="1">Belongs to the TIM50 family.</text>
</comment>
<proteinExistence type="inferred from homology"/>
<keyword evidence="1" id="KW-0653">Protein transport</keyword>
<dbReference type="InterPro" id="IPR004274">
    <property type="entry name" value="FCP1_dom"/>
</dbReference>
<dbReference type="AlphaFoldDB" id="A0A0R3WG62"/>
<keyword evidence="1" id="KW-0496">Mitochondrion</keyword>
<dbReference type="STRING" id="60517.A0A0R3WG62"/>
<feature type="domain" description="FCP1 homology" evidence="3">
    <location>
        <begin position="190"/>
        <end position="269"/>
    </location>
</feature>
<keyword evidence="1" id="KW-0813">Transport</keyword>
<feature type="compositionally biased region" description="Polar residues" evidence="2">
    <location>
        <begin position="92"/>
        <end position="103"/>
    </location>
</feature>
<evidence type="ECO:0000259" key="3">
    <source>
        <dbReference type="PROSITE" id="PS50969"/>
    </source>
</evidence>
<comment type="subcellular location">
    <subcellularLocation>
        <location evidence="1">Mitochondrion inner membrane</location>
        <topology evidence="1">Single-pass membrane protein</topology>
    </subcellularLocation>
</comment>
<dbReference type="GO" id="GO:0005744">
    <property type="term" value="C:TIM23 mitochondrial import inner membrane translocase complex"/>
    <property type="evidence" value="ECO:0007669"/>
    <property type="project" value="UniProtKB-UniRule"/>
</dbReference>
<keyword evidence="5" id="KW-1185">Reference proteome</keyword>
<dbReference type="Gene3D" id="3.40.50.1000">
    <property type="entry name" value="HAD superfamily/HAD-like"/>
    <property type="match status" value="1"/>
</dbReference>
<evidence type="ECO:0000313" key="5">
    <source>
        <dbReference type="Proteomes" id="UP000282613"/>
    </source>
</evidence>
<dbReference type="OrthoDB" id="277011at2759"/>